<name>A0A516R315_STRST</name>
<sequence>MCGGGTATRPASAARCRQTQRGEDVTGSQFDELGQVYEESSGMAFRQGLEFPTVLGHLGDIGSQDILDFGCGSGVYSRLLARRGARRIVGLDASEGMVDHCRRREEDEPLGVEYVAGTLPERLHGAFDTVLGVYVLPHAETYDALVAMCRAVAAALRPGGRFLTLPIHPDVHPDPDHYARYGFRLDVSARDDGAPVDFGFTVGEHSARFTARYWTAASLEGALREAGFSAPRWRAHQVSETAEPGPADDFWARYLTTPHAAVLDARKA</sequence>
<evidence type="ECO:0000313" key="5">
    <source>
        <dbReference type="EMBL" id="QDQ10044.1"/>
    </source>
</evidence>
<evidence type="ECO:0000256" key="1">
    <source>
        <dbReference type="ARBA" id="ARBA00022603"/>
    </source>
</evidence>
<proteinExistence type="predicted"/>
<evidence type="ECO:0000256" key="3">
    <source>
        <dbReference type="SAM" id="MobiDB-lite"/>
    </source>
</evidence>
<keyword evidence="1 5" id="KW-0489">Methyltransferase</keyword>
<dbReference type="Pfam" id="PF13649">
    <property type="entry name" value="Methyltransf_25"/>
    <property type="match status" value="1"/>
</dbReference>
<dbReference type="CDD" id="cd02440">
    <property type="entry name" value="AdoMet_MTases"/>
    <property type="match status" value="1"/>
</dbReference>
<dbReference type="Proteomes" id="UP000316806">
    <property type="component" value="Chromosome"/>
</dbReference>
<evidence type="ECO:0000259" key="4">
    <source>
        <dbReference type="Pfam" id="PF13649"/>
    </source>
</evidence>
<evidence type="ECO:0000256" key="2">
    <source>
        <dbReference type="ARBA" id="ARBA00022679"/>
    </source>
</evidence>
<protein>
    <submittedName>
        <fullName evidence="5">Class I SAM-dependent methyltransferase</fullName>
    </submittedName>
</protein>
<dbReference type="InterPro" id="IPR029063">
    <property type="entry name" value="SAM-dependent_MTases_sf"/>
</dbReference>
<dbReference type="AlphaFoldDB" id="A0A516R315"/>
<dbReference type="GO" id="GO:0008168">
    <property type="term" value="F:methyltransferase activity"/>
    <property type="evidence" value="ECO:0007669"/>
    <property type="project" value="UniProtKB-KW"/>
</dbReference>
<dbReference type="GO" id="GO:0032259">
    <property type="term" value="P:methylation"/>
    <property type="evidence" value="ECO:0007669"/>
    <property type="project" value="UniProtKB-KW"/>
</dbReference>
<dbReference type="GO" id="GO:0017000">
    <property type="term" value="P:antibiotic biosynthetic process"/>
    <property type="evidence" value="ECO:0007669"/>
    <property type="project" value="UniProtKB-ARBA"/>
</dbReference>
<dbReference type="Gene3D" id="3.40.50.150">
    <property type="entry name" value="Vaccinia Virus protein VP39"/>
    <property type="match status" value="1"/>
</dbReference>
<dbReference type="InterPro" id="IPR041698">
    <property type="entry name" value="Methyltransf_25"/>
</dbReference>
<dbReference type="PANTHER" id="PTHR43861">
    <property type="entry name" value="TRANS-ACONITATE 2-METHYLTRANSFERASE-RELATED"/>
    <property type="match status" value="1"/>
</dbReference>
<organism evidence="5 6">
    <name type="scientific">Streptomyces spectabilis</name>
    <dbReference type="NCBI Taxonomy" id="68270"/>
    <lineage>
        <taxon>Bacteria</taxon>
        <taxon>Bacillati</taxon>
        <taxon>Actinomycetota</taxon>
        <taxon>Actinomycetes</taxon>
        <taxon>Kitasatosporales</taxon>
        <taxon>Streptomycetaceae</taxon>
        <taxon>Streptomyces</taxon>
    </lineage>
</organism>
<dbReference type="PANTHER" id="PTHR43861:SF1">
    <property type="entry name" value="TRANS-ACONITATE 2-METHYLTRANSFERASE"/>
    <property type="match status" value="1"/>
</dbReference>
<accession>A0A516R315</accession>
<feature type="domain" description="Methyltransferase" evidence="4">
    <location>
        <begin position="66"/>
        <end position="160"/>
    </location>
</feature>
<dbReference type="EMBL" id="CP040916">
    <property type="protein sequence ID" value="QDQ10044.1"/>
    <property type="molecule type" value="Genomic_DNA"/>
</dbReference>
<keyword evidence="2 5" id="KW-0808">Transferase</keyword>
<reference evidence="5 6" key="1">
    <citation type="journal article" date="2019" name="J. Ind. Microbiol. Biotechnol.">
        <title>The complete genomic sequence of Streptomyces spectabilis NRRL-2792 and identification of secondary metabolite biosynthetic gene clusters.</title>
        <authorList>
            <person name="Sinha A."/>
            <person name="Phillips-Salemka S."/>
            <person name="Niraula T.A."/>
            <person name="Short K.A."/>
            <person name="Niraula N.P."/>
        </authorList>
    </citation>
    <scope>NUCLEOTIDE SEQUENCE [LARGE SCALE GENOMIC DNA]</scope>
    <source>
        <strain evidence="5 6">NRRL 2792</strain>
    </source>
</reference>
<evidence type="ECO:0000313" key="6">
    <source>
        <dbReference type="Proteomes" id="UP000316806"/>
    </source>
</evidence>
<gene>
    <name evidence="5" type="ORF">FH965_05305</name>
</gene>
<feature type="region of interest" description="Disordered" evidence="3">
    <location>
        <begin position="1"/>
        <end position="25"/>
    </location>
</feature>
<dbReference type="SUPFAM" id="SSF53335">
    <property type="entry name" value="S-adenosyl-L-methionine-dependent methyltransferases"/>
    <property type="match status" value="1"/>
</dbReference>